<dbReference type="Proteomes" id="UP000662814">
    <property type="component" value="Chromosome"/>
</dbReference>
<gene>
    <name evidence="1" type="ORF">HCR76_01875</name>
</gene>
<accession>A0ABX6YJB1</accession>
<evidence type="ECO:0000313" key="2">
    <source>
        <dbReference type="Proteomes" id="UP000662814"/>
    </source>
</evidence>
<keyword evidence="2" id="KW-1185">Reference proteome</keyword>
<organism evidence="1 2">
    <name type="scientific">Paramicrobacterium chengjingii</name>
    <dbReference type="NCBI Taxonomy" id="2769067"/>
    <lineage>
        <taxon>Bacteria</taxon>
        <taxon>Bacillati</taxon>
        <taxon>Actinomycetota</taxon>
        <taxon>Actinomycetes</taxon>
        <taxon>Micrococcales</taxon>
        <taxon>Microbacteriaceae</taxon>
        <taxon>Paramicrobacterium</taxon>
    </lineage>
</organism>
<dbReference type="EMBL" id="CP061169">
    <property type="protein sequence ID" value="QPZ38878.1"/>
    <property type="molecule type" value="Genomic_DNA"/>
</dbReference>
<protein>
    <submittedName>
        <fullName evidence="1">Uncharacterized protein</fullName>
    </submittedName>
</protein>
<proteinExistence type="predicted"/>
<reference evidence="1 2" key="1">
    <citation type="submission" date="2020-12" db="EMBL/GenBank/DDBJ databases">
        <title>Microbacterium sp. HY060.</title>
        <authorList>
            <person name="Zhou J."/>
        </authorList>
    </citation>
    <scope>NUCLEOTIDE SEQUENCE [LARGE SCALE GENOMIC DNA]</scope>
    <source>
        <strain evidence="1 2">HY60</strain>
    </source>
</reference>
<evidence type="ECO:0000313" key="1">
    <source>
        <dbReference type="EMBL" id="QPZ38878.1"/>
    </source>
</evidence>
<name>A0ABX6YJB1_9MICO</name>
<sequence>MRMTADELLCIVDGYARKFPDGDTPLRILARLTEELGEVVWLPSFPRCRQR</sequence>
<dbReference type="RefSeq" id="WP_166985277.1">
    <property type="nucleotide sequence ID" value="NZ_CP061169.1"/>
</dbReference>